<dbReference type="Proteomes" id="UP001165663">
    <property type="component" value="Unassembled WGS sequence"/>
</dbReference>
<accession>A0AA37UZV2</accession>
<feature type="region of interest" description="Disordered" evidence="1">
    <location>
        <begin position="1"/>
        <end position="47"/>
    </location>
</feature>
<reference evidence="2" key="1">
    <citation type="submission" date="2022-07" db="EMBL/GenBank/DDBJ databases">
        <title>Mycobacterium kiyosense sp. nov., scotochromogenic slow-glowing species isolated from respiratory specimens.</title>
        <authorList>
            <person name="Fukano H."/>
            <person name="Kazumi Y."/>
            <person name="Sakagami N."/>
            <person name="Ato M."/>
            <person name="Mitarai S."/>
            <person name="Hoshino Y."/>
        </authorList>
    </citation>
    <scope>NUCLEOTIDE SEQUENCE</scope>
    <source>
        <strain evidence="2">SRL2020-028</strain>
    </source>
</reference>
<feature type="compositionally biased region" description="Basic and acidic residues" evidence="1">
    <location>
        <begin position="35"/>
        <end position="47"/>
    </location>
</feature>
<proteinExistence type="predicted"/>
<evidence type="ECO:0000313" key="2">
    <source>
        <dbReference type="EMBL" id="GLB86836.1"/>
    </source>
</evidence>
<sequence length="47" mass="4928">MADQKSQAQPKPKLSPEVRKAAAEAAVAASKRSGRPVDPRVKAIAES</sequence>
<gene>
    <name evidence="2" type="ORF">SRL2020028_60920</name>
</gene>
<evidence type="ECO:0000256" key="1">
    <source>
        <dbReference type="SAM" id="MobiDB-lite"/>
    </source>
</evidence>
<evidence type="ECO:0000313" key="3">
    <source>
        <dbReference type="Proteomes" id="UP001165663"/>
    </source>
</evidence>
<organism evidence="2 3">
    <name type="scientific">Mycobacterium kiyosense</name>
    <dbReference type="NCBI Taxonomy" id="2871094"/>
    <lineage>
        <taxon>Bacteria</taxon>
        <taxon>Bacillati</taxon>
        <taxon>Actinomycetota</taxon>
        <taxon>Actinomycetes</taxon>
        <taxon>Mycobacteriales</taxon>
        <taxon>Mycobacteriaceae</taxon>
        <taxon>Mycobacterium</taxon>
    </lineage>
</organism>
<comment type="caution">
    <text evidence="2">The sequence shown here is derived from an EMBL/GenBank/DDBJ whole genome shotgun (WGS) entry which is preliminary data.</text>
</comment>
<dbReference type="EMBL" id="BRXE01000195">
    <property type="protein sequence ID" value="GLB86836.1"/>
    <property type="molecule type" value="Genomic_DNA"/>
</dbReference>
<dbReference type="AlphaFoldDB" id="A0AA37UZV2"/>
<protein>
    <submittedName>
        <fullName evidence="2">Uncharacterized protein</fullName>
    </submittedName>
</protein>
<name>A0AA37UZV2_9MYCO</name>